<sequence length="17" mass="1946">MLSHIYSQGLQARTINN</sequence>
<protein>
    <submittedName>
        <fullName evidence="1">Uncharacterized protein</fullName>
    </submittedName>
</protein>
<dbReference type="EMBL" id="JABFAE010000002">
    <property type="protein sequence ID" value="MBA0823770.1"/>
    <property type="molecule type" value="Genomic_DNA"/>
</dbReference>
<name>A0A7J9INQ1_9ROSI</name>
<dbReference type="Proteomes" id="UP000593575">
    <property type="component" value="Unassembled WGS sequence"/>
</dbReference>
<dbReference type="AlphaFoldDB" id="A0A7J9INQ1"/>
<evidence type="ECO:0000313" key="2">
    <source>
        <dbReference type="Proteomes" id="UP000593575"/>
    </source>
</evidence>
<comment type="caution">
    <text evidence="1">The sequence shown here is derived from an EMBL/GenBank/DDBJ whole genome shotgun (WGS) entry which is preliminary data.</text>
</comment>
<reference evidence="1 2" key="1">
    <citation type="journal article" date="2019" name="Genome Biol. Evol.">
        <title>Insights into the evolution of the New World diploid cottons (Gossypium, subgenus Houzingenia) based on genome sequencing.</title>
        <authorList>
            <person name="Grover C.E."/>
            <person name="Arick M.A. 2nd"/>
            <person name="Thrash A."/>
            <person name="Conover J.L."/>
            <person name="Sanders W.S."/>
            <person name="Peterson D.G."/>
            <person name="Frelichowski J.E."/>
            <person name="Scheffler J.A."/>
            <person name="Scheffler B.E."/>
            <person name="Wendel J.F."/>
        </authorList>
    </citation>
    <scope>NUCLEOTIDE SEQUENCE [LARGE SCALE GENOMIC DNA]</scope>
    <source>
        <strain evidence="1">6</strain>
        <tissue evidence="1">Leaf</tissue>
    </source>
</reference>
<keyword evidence="2" id="KW-1185">Reference proteome</keyword>
<accession>A0A7J9INQ1</accession>
<organism evidence="1 2">
    <name type="scientific">Gossypium armourianum</name>
    <dbReference type="NCBI Taxonomy" id="34283"/>
    <lineage>
        <taxon>Eukaryota</taxon>
        <taxon>Viridiplantae</taxon>
        <taxon>Streptophyta</taxon>
        <taxon>Embryophyta</taxon>
        <taxon>Tracheophyta</taxon>
        <taxon>Spermatophyta</taxon>
        <taxon>Magnoliopsida</taxon>
        <taxon>eudicotyledons</taxon>
        <taxon>Gunneridae</taxon>
        <taxon>Pentapetalae</taxon>
        <taxon>rosids</taxon>
        <taxon>malvids</taxon>
        <taxon>Malvales</taxon>
        <taxon>Malvaceae</taxon>
        <taxon>Malvoideae</taxon>
        <taxon>Gossypium</taxon>
    </lineage>
</organism>
<proteinExistence type="predicted"/>
<evidence type="ECO:0000313" key="1">
    <source>
        <dbReference type="EMBL" id="MBA0823770.1"/>
    </source>
</evidence>
<gene>
    <name evidence="1" type="ORF">Goarm_020476</name>
</gene>